<dbReference type="PROSITE" id="PS51648">
    <property type="entry name" value="YCGL"/>
    <property type="match status" value="1"/>
</dbReference>
<evidence type="ECO:0000259" key="2">
    <source>
        <dbReference type="PROSITE" id="PS51648"/>
    </source>
</evidence>
<dbReference type="EMBL" id="CP134145">
    <property type="protein sequence ID" value="WNC73668.1"/>
    <property type="molecule type" value="Genomic_DNA"/>
</dbReference>
<feature type="domain" description="YcgL" evidence="2">
    <location>
        <begin position="1"/>
        <end position="85"/>
    </location>
</feature>
<organism evidence="3 4">
    <name type="scientific">Thalassotalea psychrophila</name>
    <dbReference type="NCBI Taxonomy" id="3065647"/>
    <lineage>
        <taxon>Bacteria</taxon>
        <taxon>Pseudomonadati</taxon>
        <taxon>Pseudomonadota</taxon>
        <taxon>Gammaproteobacteria</taxon>
        <taxon>Alteromonadales</taxon>
        <taxon>Colwelliaceae</taxon>
        <taxon>Thalassotalea</taxon>
    </lineage>
</organism>
<sequence>MLCAVYKSSRKLETYLYVLKRDDFSSVPEALMKTFGTPQLVTLINLANRDKLAIADMEKLKANLTNKGFYLQLPPPTEDLLKQHRIDSGVEDE</sequence>
<dbReference type="PANTHER" id="PTHR38109:SF1">
    <property type="entry name" value="PROTEIN YCGL"/>
    <property type="match status" value="1"/>
</dbReference>
<evidence type="ECO:0000256" key="1">
    <source>
        <dbReference type="HAMAP-Rule" id="MF_01866"/>
    </source>
</evidence>
<dbReference type="RefSeq" id="WP_348392779.1">
    <property type="nucleotide sequence ID" value="NZ_CP134145.1"/>
</dbReference>
<name>A0ABY9TXZ6_9GAMM</name>
<dbReference type="PANTHER" id="PTHR38109">
    <property type="entry name" value="PROTEIN YCGL"/>
    <property type="match status" value="1"/>
</dbReference>
<proteinExistence type="inferred from homology"/>
<gene>
    <name evidence="3" type="ORF">RGQ13_06660</name>
</gene>
<dbReference type="InterPro" id="IPR038068">
    <property type="entry name" value="YcgL-like_sf"/>
</dbReference>
<dbReference type="Gene3D" id="3.10.510.20">
    <property type="entry name" value="YcgL domain"/>
    <property type="match status" value="1"/>
</dbReference>
<protein>
    <recommendedName>
        <fullName evidence="1">YcgL domain-containing protein RGQ13_06660</fullName>
    </recommendedName>
</protein>
<keyword evidence="4" id="KW-1185">Reference proteome</keyword>
<accession>A0ABY9TXZ6</accession>
<evidence type="ECO:0000313" key="4">
    <source>
        <dbReference type="Proteomes" id="UP001258994"/>
    </source>
</evidence>
<dbReference type="Pfam" id="PF05166">
    <property type="entry name" value="YcgL"/>
    <property type="match status" value="1"/>
</dbReference>
<dbReference type="Proteomes" id="UP001258994">
    <property type="component" value="Chromosome"/>
</dbReference>
<dbReference type="SUPFAM" id="SSF160191">
    <property type="entry name" value="YcgL-like"/>
    <property type="match status" value="1"/>
</dbReference>
<evidence type="ECO:0000313" key="3">
    <source>
        <dbReference type="EMBL" id="WNC73668.1"/>
    </source>
</evidence>
<reference evidence="4" key="1">
    <citation type="submission" date="2023-09" db="EMBL/GenBank/DDBJ databases">
        <authorList>
            <person name="Li S."/>
            <person name="Li X."/>
            <person name="Zhang C."/>
            <person name="Zhao Z."/>
        </authorList>
    </citation>
    <scope>NUCLEOTIDE SEQUENCE [LARGE SCALE GENOMIC DNA]</scope>
    <source>
        <strain evidence="4">SQ149</strain>
    </source>
</reference>
<dbReference type="HAMAP" id="MF_01866">
    <property type="entry name" value="UPF0745"/>
    <property type="match status" value="1"/>
</dbReference>
<dbReference type="InterPro" id="IPR027354">
    <property type="entry name" value="YcgL_dom"/>
</dbReference>